<evidence type="ECO:0000256" key="5">
    <source>
        <dbReference type="ARBA" id="ARBA00023015"/>
    </source>
</evidence>
<dbReference type="Pfam" id="PF09733">
    <property type="entry name" value="VEFS-Box"/>
    <property type="match status" value="1"/>
</dbReference>
<evidence type="ECO:0000256" key="3">
    <source>
        <dbReference type="ARBA" id="ARBA00022771"/>
    </source>
</evidence>
<keyword evidence="5" id="KW-0805">Transcription regulation</keyword>
<reference evidence="9" key="1">
    <citation type="submission" date="2022-01" db="EMBL/GenBank/DDBJ databases">
        <title>Genome Sequence Resource for Two Populations of Ditylenchus destructor, the Migratory Endoparasitic Phytonematode.</title>
        <authorList>
            <person name="Zhang H."/>
            <person name="Lin R."/>
            <person name="Xie B."/>
        </authorList>
    </citation>
    <scope>NUCLEOTIDE SEQUENCE</scope>
    <source>
        <strain evidence="9">BazhouSP</strain>
    </source>
</reference>
<dbReference type="AlphaFoldDB" id="A0AAD4N7A1"/>
<keyword evidence="6" id="KW-0804">Transcription</keyword>
<feature type="region of interest" description="Disordered" evidence="7">
    <location>
        <begin position="346"/>
        <end position="370"/>
    </location>
</feature>
<keyword evidence="3" id="KW-0863">Zinc-finger</keyword>
<sequence>MNLSDSKSRKPLVEKGNQQDQTLKISTSPINISDSTEGSPTYNHFLKSVANIEIVCERLPSPLLDNRDVNDYRLLHNYIVKQQRFWISRINWQICAIYKNYSHAPFLPKAEDNPMRTSKKKPRKRSQQKRTNRLESAIVNIKHQKSYQFSVDPIPYEVKDTTVRSNFWVPPSHGFHFGSDCITFEIFGALAPLITGSLMLNFDLYICGVNSNNKTVEFSDPIGSFVCGVNQKHQRSQVIEYWIPQSALFTWDELYLVLEGEEFQCFPDPHLVNKLTLGNKAGSILDARGGKNLENGLTPNGILDTRKRKNLQTSKEENNLTNGNHPMSDLNSPKAAKLRRIEQLNGSLVATPSTKSQPLKPDTTKKTDQNGQFNGFVAPALKNLDSLIVLKRKMTRSQSLLPPTVVKRDTLQISRLALSNQRILAETEEIKEFPAKKTYAAKCIGKWHRSNNKTDHTCQPPLRAEGEFMAAFGNNGMVLANMPTTLQKRSDGRSFINYEDIGKIQDYSKSSLSTPTYCTLKMELSNENGYGDTKYWIRKRPANLKSYRESLSDEEDETVNERKEQNGSPSKSPHKITYHFVEPWNNQPLSHEGSSASPANSSLTPERSTDSGSSGYSSMSSGSSKSSNSRNNSVQFLDDMATRMESLPRNEKKNGIGAGASYKCVMCDKSFGSLQRLMLHLETNYPSFCFQYGRSKTDVIDVCLTDSSLSEKMGTQKHANRRKRLFRTSSAQKREEITLTKKSIDHWRKKILNKDVPSAVIIASTSKTVTTPATLNNTSPRHEPRTKKGRGGVVYVKGKQKPNYEDLFLKVLPFNGPKYTKLKDPPMPNLYSVDFDQTWLRHLNEWRLNQFMDVHDSEKNFFSLWNSYVTQRANRALGGFQISRVLDEMFDAIFPFRRLVNASQKSIHASKPQNEPLRRSPRKNGSQLTSQQ</sequence>
<feature type="region of interest" description="Disordered" evidence="7">
    <location>
        <begin position="548"/>
        <end position="575"/>
    </location>
</feature>
<feature type="compositionally biased region" description="Polar residues" evidence="7">
    <location>
        <begin position="923"/>
        <end position="932"/>
    </location>
</feature>
<feature type="compositionally biased region" description="Polar residues" evidence="7">
    <location>
        <begin position="346"/>
        <end position="357"/>
    </location>
</feature>
<evidence type="ECO:0000313" key="9">
    <source>
        <dbReference type="EMBL" id="KAI1718097.1"/>
    </source>
</evidence>
<evidence type="ECO:0000256" key="7">
    <source>
        <dbReference type="SAM" id="MobiDB-lite"/>
    </source>
</evidence>
<evidence type="ECO:0000313" key="10">
    <source>
        <dbReference type="Proteomes" id="UP001201812"/>
    </source>
</evidence>
<feature type="compositionally biased region" description="Polar residues" evidence="7">
    <location>
        <begin position="319"/>
        <end position="331"/>
    </location>
</feature>
<feature type="domain" description="Polycomb protein VEFS-Box" evidence="8">
    <location>
        <begin position="834"/>
        <end position="872"/>
    </location>
</feature>
<keyword evidence="10" id="KW-1185">Reference proteome</keyword>
<comment type="similarity">
    <text evidence="1">Belongs to the VEFS (VRN2-EMF2-FIS2-SU(Z)12) family.</text>
</comment>
<feature type="compositionally biased region" description="Basic residues" evidence="7">
    <location>
        <begin position="117"/>
        <end position="131"/>
    </location>
</feature>
<dbReference type="Proteomes" id="UP001201812">
    <property type="component" value="Unassembled WGS sequence"/>
</dbReference>
<evidence type="ECO:0000256" key="1">
    <source>
        <dbReference type="ARBA" id="ARBA00007416"/>
    </source>
</evidence>
<evidence type="ECO:0000259" key="8">
    <source>
        <dbReference type="Pfam" id="PF09733"/>
    </source>
</evidence>
<feature type="compositionally biased region" description="Polar residues" evidence="7">
    <location>
        <begin position="587"/>
        <end position="606"/>
    </location>
</feature>
<protein>
    <submittedName>
        <fullName evidence="9">VEFS-Box of polycomb protein domain-containing protein</fullName>
    </submittedName>
</protein>
<comment type="caution">
    <text evidence="9">The sequence shown here is derived from an EMBL/GenBank/DDBJ whole genome shotgun (WGS) entry which is preliminary data.</text>
</comment>
<accession>A0AAD4N7A1</accession>
<feature type="compositionally biased region" description="Low complexity" evidence="7">
    <location>
        <begin position="610"/>
        <end position="632"/>
    </location>
</feature>
<gene>
    <name evidence="9" type="ORF">DdX_06511</name>
</gene>
<keyword evidence="2" id="KW-0479">Metal-binding</keyword>
<feature type="region of interest" description="Disordered" evidence="7">
    <location>
        <begin position="296"/>
        <end position="331"/>
    </location>
</feature>
<proteinExistence type="inferred from homology"/>
<dbReference type="EMBL" id="JAKKPZ010000008">
    <property type="protein sequence ID" value="KAI1718097.1"/>
    <property type="molecule type" value="Genomic_DNA"/>
</dbReference>
<feature type="compositionally biased region" description="Basic and acidic residues" evidence="7">
    <location>
        <begin position="1"/>
        <end position="13"/>
    </location>
</feature>
<feature type="region of interest" description="Disordered" evidence="7">
    <location>
        <begin position="905"/>
        <end position="932"/>
    </location>
</feature>
<evidence type="ECO:0000256" key="6">
    <source>
        <dbReference type="ARBA" id="ARBA00023163"/>
    </source>
</evidence>
<feature type="region of interest" description="Disordered" evidence="7">
    <location>
        <begin position="1"/>
        <end position="20"/>
    </location>
</feature>
<organism evidence="9 10">
    <name type="scientific">Ditylenchus destructor</name>
    <dbReference type="NCBI Taxonomy" id="166010"/>
    <lineage>
        <taxon>Eukaryota</taxon>
        <taxon>Metazoa</taxon>
        <taxon>Ecdysozoa</taxon>
        <taxon>Nematoda</taxon>
        <taxon>Chromadorea</taxon>
        <taxon>Rhabditida</taxon>
        <taxon>Tylenchina</taxon>
        <taxon>Tylenchomorpha</taxon>
        <taxon>Sphaerularioidea</taxon>
        <taxon>Anguinidae</taxon>
        <taxon>Anguininae</taxon>
        <taxon>Ditylenchus</taxon>
    </lineage>
</organism>
<evidence type="ECO:0000256" key="2">
    <source>
        <dbReference type="ARBA" id="ARBA00022723"/>
    </source>
</evidence>
<dbReference type="InterPro" id="IPR019135">
    <property type="entry name" value="Polycomb_protein_VEFS-Box"/>
</dbReference>
<dbReference type="GO" id="GO:0008270">
    <property type="term" value="F:zinc ion binding"/>
    <property type="evidence" value="ECO:0007669"/>
    <property type="project" value="UniProtKB-KW"/>
</dbReference>
<feature type="region of interest" description="Disordered" evidence="7">
    <location>
        <begin position="587"/>
        <end position="632"/>
    </location>
</feature>
<feature type="region of interest" description="Disordered" evidence="7">
    <location>
        <begin position="109"/>
        <end position="132"/>
    </location>
</feature>
<name>A0AAD4N7A1_9BILA</name>
<keyword evidence="4" id="KW-0862">Zinc</keyword>
<evidence type="ECO:0000256" key="4">
    <source>
        <dbReference type="ARBA" id="ARBA00022833"/>
    </source>
</evidence>